<dbReference type="CDD" id="cd16913">
    <property type="entry name" value="YkuD_like"/>
    <property type="match status" value="1"/>
</dbReference>
<dbReference type="GO" id="GO:0016757">
    <property type="term" value="F:glycosyltransferase activity"/>
    <property type="evidence" value="ECO:0007669"/>
    <property type="project" value="UniProtKB-KW"/>
</dbReference>
<comment type="caution">
    <text evidence="9">Lacks conserved residue(s) required for the propagation of feature annotation.</text>
</comment>
<accession>F6DPR9</accession>
<evidence type="ECO:0000256" key="4">
    <source>
        <dbReference type="ARBA" id="ARBA00022679"/>
    </source>
</evidence>
<evidence type="ECO:0000256" key="7">
    <source>
        <dbReference type="ARBA" id="ARBA00022984"/>
    </source>
</evidence>
<keyword evidence="4" id="KW-0808">Transferase</keyword>
<dbReference type="GO" id="GO:0008360">
    <property type="term" value="P:regulation of cell shape"/>
    <property type="evidence" value="ECO:0007669"/>
    <property type="project" value="UniProtKB-UniRule"/>
</dbReference>
<evidence type="ECO:0000313" key="11">
    <source>
        <dbReference type="EMBL" id="AEG60758.1"/>
    </source>
</evidence>
<dbReference type="eggNOG" id="COG1376">
    <property type="taxonomic scope" value="Bacteria"/>
</dbReference>
<sequence length="89" mass="9447">MNSNCPHILINLSTRRLAYHKGDGHLNEYPVGIGKTSTPTPTGTYAISEKAMNPLSAELGTRLLRLSNTKTCIHGTDDPVSIGNLVSGG</sequence>
<evidence type="ECO:0000259" key="10">
    <source>
        <dbReference type="PROSITE" id="PS52029"/>
    </source>
</evidence>
<evidence type="ECO:0000256" key="9">
    <source>
        <dbReference type="PROSITE-ProRule" id="PRU01373"/>
    </source>
</evidence>
<dbReference type="GO" id="GO:0005576">
    <property type="term" value="C:extracellular region"/>
    <property type="evidence" value="ECO:0007669"/>
    <property type="project" value="TreeGrafter"/>
</dbReference>
<keyword evidence="3" id="KW-0328">Glycosyltransferase</keyword>
<dbReference type="PANTHER" id="PTHR30582">
    <property type="entry name" value="L,D-TRANSPEPTIDASE"/>
    <property type="match status" value="1"/>
</dbReference>
<dbReference type="Proteomes" id="UP000009234">
    <property type="component" value="Chromosome"/>
</dbReference>
<keyword evidence="6 9" id="KW-0133">Cell shape</keyword>
<reference evidence="11 12" key="2">
    <citation type="journal article" date="2012" name="Stand. Genomic Sci.">
        <title>Complete genome sequence of the sulfate-reducing firmicute Desulfotomaculum ruminis type strain (DL(T)).</title>
        <authorList>
            <person name="Spring S."/>
            <person name="Visser M."/>
            <person name="Lu M."/>
            <person name="Copeland A."/>
            <person name="Lapidus A."/>
            <person name="Lucas S."/>
            <person name="Cheng J.F."/>
            <person name="Han C."/>
            <person name="Tapia R."/>
            <person name="Goodwin L.A."/>
            <person name="Pitluck S."/>
            <person name="Ivanova N."/>
            <person name="Land M."/>
            <person name="Hauser L."/>
            <person name="Larimer F."/>
            <person name="Rohde M."/>
            <person name="Goker M."/>
            <person name="Detter J.C."/>
            <person name="Kyrpides N.C."/>
            <person name="Woyke T."/>
            <person name="Schaap P.J."/>
            <person name="Plugge C.M."/>
            <person name="Muyzer G."/>
            <person name="Kuever J."/>
            <person name="Pereira I.A."/>
            <person name="Parshina S.N."/>
            <person name="Bernier-Latmani R."/>
            <person name="Stams A.J."/>
            <person name="Klenk H.P."/>
        </authorList>
    </citation>
    <scope>NUCLEOTIDE SEQUENCE [LARGE SCALE GENOMIC DNA]</scope>
    <source>
        <strain evidence="12">ATCC 23193 / DSM 2154 / NCIB 8452 / DL</strain>
    </source>
</reference>
<keyword evidence="5" id="KW-0378">Hydrolase</keyword>
<evidence type="ECO:0000256" key="5">
    <source>
        <dbReference type="ARBA" id="ARBA00022801"/>
    </source>
</evidence>
<dbReference type="AlphaFoldDB" id="F6DPR9"/>
<evidence type="ECO:0000256" key="3">
    <source>
        <dbReference type="ARBA" id="ARBA00022676"/>
    </source>
</evidence>
<protein>
    <submittedName>
        <fullName evidence="11">ErfK/YbiS/YcfS/YnhG family protein</fullName>
    </submittedName>
</protein>
<dbReference type="STRING" id="696281.Desru_2530"/>
<gene>
    <name evidence="11" type="ordered locus">Desru_2530</name>
</gene>
<feature type="domain" description="L,D-TPase catalytic" evidence="10">
    <location>
        <begin position="6"/>
        <end position="89"/>
    </location>
</feature>
<keyword evidence="7 9" id="KW-0573">Peptidoglycan synthesis</keyword>
<dbReference type="PANTHER" id="PTHR30582:SF24">
    <property type="entry name" value="L,D-TRANSPEPTIDASE ERFK_SRFK-RELATED"/>
    <property type="match status" value="1"/>
</dbReference>
<comment type="pathway">
    <text evidence="1 9">Cell wall biogenesis; peptidoglycan biosynthesis.</text>
</comment>
<dbReference type="GO" id="GO:0018104">
    <property type="term" value="P:peptidoglycan-protein cross-linking"/>
    <property type="evidence" value="ECO:0007669"/>
    <property type="project" value="TreeGrafter"/>
</dbReference>
<dbReference type="SUPFAM" id="SSF141523">
    <property type="entry name" value="L,D-transpeptidase catalytic domain-like"/>
    <property type="match status" value="1"/>
</dbReference>
<dbReference type="InterPro" id="IPR050979">
    <property type="entry name" value="LD-transpeptidase"/>
</dbReference>
<dbReference type="GO" id="GO:0071555">
    <property type="term" value="P:cell wall organization"/>
    <property type="evidence" value="ECO:0007669"/>
    <property type="project" value="UniProtKB-UniRule"/>
</dbReference>
<dbReference type="Gene3D" id="2.40.440.10">
    <property type="entry name" value="L,D-transpeptidase catalytic domain-like"/>
    <property type="match status" value="1"/>
</dbReference>
<organism evidence="11 12">
    <name type="scientific">Desulforamulus ruminis (strain ATCC 23193 / DSM 2154 / NCIMB 8452 / DL)</name>
    <name type="common">Desulfotomaculum ruminis</name>
    <dbReference type="NCBI Taxonomy" id="696281"/>
    <lineage>
        <taxon>Bacteria</taxon>
        <taxon>Bacillati</taxon>
        <taxon>Bacillota</taxon>
        <taxon>Clostridia</taxon>
        <taxon>Eubacteriales</taxon>
        <taxon>Peptococcaceae</taxon>
        <taxon>Desulforamulus</taxon>
    </lineage>
</organism>
<dbReference type="InterPro" id="IPR038063">
    <property type="entry name" value="Transpep_catalytic_dom"/>
</dbReference>
<evidence type="ECO:0000313" key="12">
    <source>
        <dbReference type="Proteomes" id="UP000009234"/>
    </source>
</evidence>
<proteinExistence type="inferred from homology"/>
<dbReference type="EMBL" id="CP002780">
    <property type="protein sequence ID" value="AEG60758.1"/>
    <property type="molecule type" value="Genomic_DNA"/>
</dbReference>
<dbReference type="InterPro" id="IPR005490">
    <property type="entry name" value="LD_TPept_cat_dom"/>
</dbReference>
<comment type="similarity">
    <text evidence="2">Belongs to the YkuD family.</text>
</comment>
<dbReference type="HOGENOM" id="CLU_042399_4_1_9"/>
<dbReference type="KEGG" id="dru:Desru_2530"/>
<evidence type="ECO:0000256" key="1">
    <source>
        <dbReference type="ARBA" id="ARBA00004752"/>
    </source>
</evidence>
<dbReference type="GO" id="GO:0071972">
    <property type="term" value="F:peptidoglycan L,D-transpeptidase activity"/>
    <property type="evidence" value="ECO:0007669"/>
    <property type="project" value="TreeGrafter"/>
</dbReference>
<keyword evidence="8 9" id="KW-0961">Cell wall biogenesis/degradation</keyword>
<name>F6DPR9_DESRL</name>
<evidence type="ECO:0000256" key="8">
    <source>
        <dbReference type="ARBA" id="ARBA00023316"/>
    </source>
</evidence>
<dbReference type="PROSITE" id="PS52029">
    <property type="entry name" value="LD_TPASE"/>
    <property type="match status" value="1"/>
</dbReference>
<evidence type="ECO:0000256" key="2">
    <source>
        <dbReference type="ARBA" id="ARBA00005992"/>
    </source>
</evidence>
<reference evidence="12" key="1">
    <citation type="submission" date="2011-05" db="EMBL/GenBank/DDBJ databases">
        <title>Complete sequence of Desulfotomaculum ruminis DSM 2154.</title>
        <authorList>
            <person name="Lucas S."/>
            <person name="Copeland A."/>
            <person name="Lapidus A."/>
            <person name="Cheng J.-F."/>
            <person name="Goodwin L."/>
            <person name="Pitluck S."/>
            <person name="Lu M."/>
            <person name="Detter J.C."/>
            <person name="Han C."/>
            <person name="Tapia R."/>
            <person name="Land M."/>
            <person name="Hauser L."/>
            <person name="Kyrpides N."/>
            <person name="Ivanova N."/>
            <person name="Mikhailova N."/>
            <person name="Pagani I."/>
            <person name="Stams A.J.M."/>
            <person name="Plugge C.M."/>
            <person name="Muyzer G."/>
            <person name="Kuever J."/>
            <person name="Parshina S.N."/>
            <person name="Ivanova A.E."/>
            <person name="Nazina T.N."/>
            <person name="Brambilla E."/>
            <person name="Spring S."/>
            <person name="Klenk H.-P."/>
            <person name="Woyke T."/>
        </authorList>
    </citation>
    <scope>NUCLEOTIDE SEQUENCE [LARGE SCALE GENOMIC DNA]</scope>
    <source>
        <strain evidence="12">ATCC 23193 / DSM 2154 / NCIB 8452 / DL</strain>
    </source>
</reference>
<keyword evidence="12" id="KW-1185">Reference proteome</keyword>
<dbReference type="Pfam" id="PF03734">
    <property type="entry name" value="YkuD"/>
    <property type="match status" value="1"/>
</dbReference>
<evidence type="ECO:0000256" key="6">
    <source>
        <dbReference type="ARBA" id="ARBA00022960"/>
    </source>
</evidence>
<dbReference type="UniPathway" id="UPA00219"/>